<dbReference type="InterPro" id="IPR051017">
    <property type="entry name" value="Aldolase-II_Adducin_sf"/>
</dbReference>
<dbReference type="SMART" id="SM01007">
    <property type="entry name" value="Aldolase_II"/>
    <property type="match status" value="1"/>
</dbReference>
<dbReference type="InterPro" id="IPR036409">
    <property type="entry name" value="Aldolase_II/adducin_N_sf"/>
</dbReference>
<evidence type="ECO:0000313" key="3">
    <source>
        <dbReference type="Proteomes" id="UP000605846"/>
    </source>
</evidence>
<dbReference type="GO" id="GO:0005856">
    <property type="term" value="C:cytoskeleton"/>
    <property type="evidence" value="ECO:0007669"/>
    <property type="project" value="TreeGrafter"/>
</dbReference>
<dbReference type="FunFam" id="3.40.225.10:FF:000009">
    <property type="entry name" value="Class II aldolase/adducin N-terminal"/>
    <property type="match status" value="1"/>
</dbReference>
<evidence type="ECO:0000259" key="1">
    <source>
        <dbReference type="SMART" id="SM01007"/>
    </source>
</evidence>
<dbReference type="PANTHER" id="PTHR10672">
    <property type="entry name" value="ADDUCIN"/>
    <property type="match status" value="1"/>
</dbReference>
<dbReference type="InterPro" id="IPR001303">
    <property type="entry name" value="Aldolase_II/adducin_N"/>
</dbReference>
<dbReference type="Proteomes" id="UP000605846">
    <property type="component" value="Unassembled WGS sequence"/>
</dbReference>
<gene>
    <name evidence="2" type="ORF">EC973_003831</name>
</gene>
<dbReference type="AlphaFoldDB" id="A0A8H7BXC7"/>
<dbReference type="OrthoDB" id="3238794at2759"/>
<keyword evidence="3" id="KW-1185">Reference proteome</keyword>
<protein>
    <recommendedName>
        <fullName evidence="1">Class II aldolase/adducin N-terminal domain-containing protein</fullName>
    </recommendedName>
</protein>
<proteinExistence type="predicted"/>
<reference evidence="2" key="1">
    <citation type="submission" date="2020-01" db="EMBL/GenBank/DDBJ databases">
        <title>Genome Sequencing of Three Apophysomyces-Like Fungal Strains Confirms a Novel Fungal Genus in the Mucoromycota with divergent Burkholderia-like Endosymbiotic Bacteria.</title>
        <authorList>
            <person name="Stajich J.E."/>
            <person name="Macias A.M."/>
            <person name="Carter-House D."/>
            <person name="Lovett B."/>
            <person name="Kasson L.R."/>
            <person name="Berry K."/>
            <person name="Grigoriev I."/>
            <person name="Chang Y."/>
            <person name="Spatafora J."/>
            <person name="Kasson M.T."/>
        </authorList>
    </citation>
    <scope>NUCLEOTIDE SEQUENCE</scope>
    <source>
        <strain evidence="2">NRRL A-21654</strain>
    </source>
</reference>
<sequence length="292" mass="32500">MNMSEPDVTMYAVFLRSDRHVILGKETEQEAQWAEQAPITMASPKKLVNFHDQRVHMKQTLAAGFRLLAKFRWDEGVAGHMTVRDPEYPDLFWVNALGQYFGHIKASDLILVDLNGNIVRGRSVVNKAAFVIHANVHQTRKDVVCAVHTHSLYGKTFSTLGRPLLPISQDACAFYGSHSVYNKYGGIVFDTTEGERLAEALGLNNKALILQNHGLMTVGQTVDEAICWFIAMERCCQSQLLAEAAVGLDNLKVIDHEVAVETAGVLGSHRAGFIGFQPMYQMIVKEQPDCLE</sequence>
<dbReference type="NCBIfam" id="NF004855">
    <property type="entry name" value="PRK06208.1"/>
    <property type="match status" value="1"/>
</dbReference>
<dbReference type="Pfam" id="PF00596">
    <property type="entry name" value="Aldolase_II"/>
    <property type="match status" value="1"/>
</dbReference>
<dbReference type="GO" id="GO:0051015">
    <property type="term" value="F:actin filament binding"/>
    <property type="evidence" value="ECO:0007669"/>
    <property type="project" value="TreeGrafter"/>
</dbReference>
<dbReference type="SUPFAM" id="SSF53639">
    <property type="entry name" value="AraD/HMP-PK domain-like"/>
    <property type="match status" value="1"/>
</dbReference>
<dbReference type="Gene3D" id="3.40.225.10">
    <property type="entry name" value="Class II aldolase/adducin N-terminal domain"/>
    <property type="match status" value="1"/>
</dbReference>
<dbReference type="PANTHER" id="PTHR10672:SF3">
    <property type="entry name" value="PROTEIN HU-LI TAI SHAO"/>
    <property type="match status" value="1"/>
</dbReference>
<accession>A0A8H7BXC7</accession>
<organism evidence="2 3">
    <name type="scientific">Apophysomyces ossiformis</name>
    <dbReference type="NCBI Taxonomy" id="679940"/>
    <lineage>
        <taxon>Eukaryota</taxon>
        <taxon>Fungi</taxon>
        <taxon>Fungi incertae sedis</taxon>
        <taxon>Mucoromycota</taxon>
        <taxon>Mucoromycotina</taxon>
        <taxon>Mucoromycetes</taxon>
        <taxon>Mucorales</taxon>
        <taxon>Mucorineae</taxon>
        <taxon>Mucoraceae</taxon>
        <taxon>Apophysomyces</taxon>
    </lineage>
</organism>
<dbReference type="EMBL" id="JABAYA010000022">
    <property type="protein sequence ID" value="KAF7729753.1"/>
    <property type="molecule type" value="Genomic_DNA"/>
</dbReference>
<comment type="caution">
    <text evidence="2">The sequence shown here is derived from an EMBL/GenBank/DDBJ whole genome shotgun (WGS) entry which is preliminary data.</text>
</comment>
<name>A0A8H7BXC7_9FUNG</name>
<evidence type="ECO:0000313" key="2">
    <source>
        <dbReference type="EMBL" id="KAF7729753.1"/>
    </source>
</evidence>
<feature type="domain" description="Class II aldolase/adducin N-terminal" evidence="1">
    <location>
        <begin position="59"/>
        <end position="240"/>
    </location>
</feature>